<sequence>MKRALASCKPMKMWIDGKCFEIRRFQKKSKKSAQDDGQRTEDDVKYDISTTEDGKLFTSFRLPEVYYSKLSKFPDWDLKILETSTNTTISIPNRGNLVITGDSEATITEARNEIQSIVGAIRDHVSALQFVSIPTRSDEIVANFTKFKEEILSGDKIDGMEESIFQSPFKLHLTVVVFALLDDHEKSEAIKALQDYKNMILDPLIAKSGPVKIRVSGIDCMNNNYKKVDVLYANAKIVDESEELSLQKLVNELSDHFYDRGLVRTYQDNVKLHMTLINTKYRKEVGTPRKKRWSRKQSFNATTIMEKYKDFTFGECNLDCIHLSLMGSVGDDGFYEPMSIINVK</sequence>
<dbReference type="InterPro" id="IPR009097">
    <property type="entry name" value="Cyclic_Pdiesterase"/>
</dbReference>
<dbReference type="Gene3D" id="3.90.1140.10">
    <property type="entry name" value="Cyclic phosphodiesterase"/>
    <property type="match status" value="1"/>
</dbReference>
<dbReference type="InterPro" id="IPR019510">
    <property type="entry name" value="AKAP7-like_phosphoesterase"/>
</dbReference>
<protein>
    <recommendedName>
        <fullName evidence="1">A-kinase anchor protein 7-like phosphoesterase domain-containing protein</fullName>
    </recommendedName>
</protein>
<keyword evidence="3" id="KW-1185">Reference proteome</keyword>
<dbReference type="SUPFAM" id="SSF55144">
    <property type="entry name" value="LigT-like"/>
    <property type="match status" value="1"/>
</dbReference>
<organism evidence="2 3">
    <name type="scientific">Zophobas morio</name>
    <dbReference type="NCBI Taxonomy" id="2755281"/>
    <lineage>
        <taxon>Eukaryota</taxon>
        <taxon>Metazoa</taxon>
        <taxon>Ecdysozoa</taxon>
        <taxon>Arthropoda</taxon>
        <taxon>Hexapoda</taxon>
        <taxon>Insecta</taxon>
        <taxon>Pterygota</taxon>
        <taxon>Neoptera</taxon>
        <taxon>Endopterygota</taxon>
        <taxon>Coleoptera</taxon>
        <taxon>Polyphaga</taxon>
        <taxon>Cucujiformia</taxon>
        <taxon>Tenebrionidae</taxon>
        <taxon>Zophobas</taxon>
    </lineage>
</organism>
<comment type="caution">
    <text evidence="2">The sequence shown here is derived from an EMBL/GenBank/DDBJ whole genome shotgun (WGS) entry which is preliminary data.</text>
</comment>
<dbReference type="EMBL" id="JALNTZ010000004">
    <property type="protein sequence ID" value="KAJ3653744.1"/>
    <property type="molecule type" value="Genomic_DNA"/>
</dbReference>
<dbReference type="InterPro" id="IPR009210">
    <property type="entry name" value="ASCC1"/>
</dbReference>
<dbReference type="PANTHER" id="PTHR13360:SF1">
    <property type="entry name" value="ACTIVATING SIGNAL COINTEGRATOR 1 COMPLEX SUBUNIT 1"/>
    <property type="match status" value="1"/>
</dbReference>
<evidence type="ECO:0000313" key="3">
    <source>
        <dbReference type="Proteomes" id="UP001168821"/>
    </source>
</evidence>
<dbReference type="GO" id="GO:0006355">
    <property type="term" value="P:regulation of DNA-templated transcription"/>
    <property type="evidence" value="ECO:0007669"/>
    <property type="project" value="TreeGrafter"/>
</dbReference>
<evidence type="ECO:0000313" key="2">
    <source>
        <dbReference type="EMBL" id="KAJ3653744.1"/>
    </source>
</evidence>
<reference evidence="2" key="1">
    <citation type="journal article" date="2023" name="G3 (Bethesda)">
        <title>Whole genome assemblies of Zophobas morio and Tenebrio molitor.</title>
        <authorList>
            <person name="Kaur S."/>
            <person name="Stinson S.A."/>
            <person name="diCenzo G.C."/>
        </authorList>
    </citation>
    <scope>NUCLEOTIDE SEQUENCE</scope>
    <source>
        <strain evidence="2">QUZm001</strain>
    </source>
</reference>
<feature type="domain" description="A-kinase anchor protein 7-like phosphoesterase" evidence="1">
    <location>
        <begin position="130"/>
        <end position="341"/>
    </location>
</feature>
<dbReference type="GO" id="GO:0006307">
    <property type="term" value="P:DNA alkylation repair"/>
    <property type="evidence" value="ECO:0007669"/>
    <property type="project" value="InterPro"/>
</dbReference>
<evidence type="ECO:0000259" key="1">
    <source>
        <dbReference type="Pfam" id="PF10469"/>
    </source>
</evidence>
<dbReference type="Pfam" id="PF10469">
    <property type="entry name" value="AKAP7_NLS"/>
    <property type="match status" value="1"/>
</dbReference>
<gene>
    <name evidence="2" type="ORF">Zmor_012981</name>
</gene>
<proteinExistence type="predicted"/>
<dbReference type="GO" id="GO:0005634">
    <property type="term" value="C:nucleus"/>
    <property type="evidence" value="ECO:0007669"/>
    <property type="project" value="TreeGrafter"/>
</dbReference>
<dbReference type="PIRSF" id="PIRSF027019">
    <property type="entry name" value="Euk_LigT"/>
    <property type="match status" value="1"/>
</dbReference>
<name>A0AA38IH37_9CUCU</name>
<dbReference type="Proteomes" id="UP001168821">
    <property type="component" value="Unassembled WGS sequence"/>
</dbReference>
<dbReference type="PANTHER" id="PTHR13360">
    <property type="entry name" value="ACTIVATING SIGNAL COINTEGRATOR 1 COMPLEX SUBUNIT 1"/>
    <property type="match status" value="1"/>
</dbReference>
<accession>A0AA38IH37</accession>
<dbReference type="AlphaFoldDB" id="A0AA38IH37"/>